<dbReference type="RefSeq" id="WP_132129436.1">
    <property type="nucleotide sequence ID" value="NZ_CP042432.1"/>
</dbReference>
<evidence type="ECO:0000256" key="1">
    <source>
        <dbReference type="SAM" id="Phobius"/>
    </source>
</evidence>
<evidence type="ECO:0000313" key="3">
    <source>
        <dbReference type="Proteomes" id="UP000295807"/>
    </source>
</evidence>
<sequence>MSKLDTYLERYGEHHRHPVNKTIHWVAVPLIMFSLLGLIWMIPFPPVSTFLNWASFVIAFSIYYYWTLSKPMAVAMLLVVGAMSYFIVRIELTAEQPALIFAIIFVAAWIFQFVGHKIEGKKPSFLEDLKFLLIGPLWLLHFVFKKLGLSYE</sequence>
<dbReference type="GO" id="GO:0016020">
    <property type="term" value="C:membrane"/>
    <property type="evidence" value="ECO:0007669"/>
    <property type="project" value="GOC"/>
</dbReference>
<dbReference type="InterPro" id="IPR009305">
    <property type="entry name" value="Mpo1-like"/>
</dbReference>
<dbReference type="PANTHER" id="PTHR28026:SF9">
    <property type="entry name" value="2-HYDROXY-PALMITIC ACID DIOXYGENASE MPO1"/>
    <property type="match status" value="1"/>
</dbReference>
<dbReference type="PANTHER" id="PTHR28026">
    <property type="entry name" value="DUF962 DOMAIN PROTEIN (AFU_ORTHOLOGUE AFUA_8G05310)"/>
    <property type="match status" value="1"/>
</dbReference>
<comment type="caution">
    <text evidence="2">The sequence shown here is derived from an EMBL/GenBank/DDBJ whole genome shotgun (WGS) entry which is preliminary data.</text>
</comment>
<evidence type="ECO:0000313" key="2">
    <source>
        <dbReference type="EMBL" id="TCS86880.1"/>
    </source>
</evidence>
<keyword evidence="3" id="KW-1185">Reference proteome</keyword>
<feature type="transmembrane region" description="Helical" evidence="1">
    <location>
        <begin position="23"/>
        <end position="44"/>
    </location>
</feature>
<accession>A0A4R3KQT8</accession>
<proteinExistence type="predicted"/>
<protein>
    <submittedName>
        <fullName evidence="2">Putative membrane protein YGL010W</fullName>
    </submittedName>
</protein>
<dbReference type="OrthoDB" id="5515308at2"/>
<organism evidence="2 3">
    <name type="scientific">Anseongella ginsenosidimutans</name>
    <dbReference type="NCBI Taxonomy" id="496056"/>
    <lineage>
        <taxon>Bacteria</taxon>
        <taxon>Pseudomonadati</taxon>
        <taxon>Bacteroidota</taxon>
        <taxon>Sphingobacteriia</taxon>
        <taxon>Sphingobacteriales</taxon>
        <taxon>Sphingobacteriaceae</taxon>
        <taxon>Anseongella</taxon>
    </lineage>
</organism>
<feature type="transmembrane region" description="Helical" evidence="1">
    <location>
        <begin position="73"/>
        <end position="92"/>
    </location>
</feature>
<dbReference type="AlphaFoldDB" id="A0A4R3KQT8"/>
<dbReference type="GO" id="GO:0046521">
    <property type="term" value="P:sphingoid catabolic process"/>
    <property type="evidence" value="ECO:0007669"/>
    <property type="project" value="TreeGrafter"/>
</dbReference>
<feature type="transmembrane region" description="Helical" evidence="1">
    <location>
        <begin position="50"/>
        <end position="66"/>
    </location>
</feature>
<feature type="transmembrane region" description="Helical" evidence="1">
    <location>
        <begin position="98"/>
        <end position="116"/>
    </location>
</feature>
<dbReference type="Pfam" id="PF06127">
    <property type="entry name" value="Mpo1-like"/>
    <property type="match status" value="1"/>
</dbReference>
<keyword evidence="1" id="KW-0472">Membrane</keyword>
<dbReference type="EMBL" id="SMAD01000006">
    <property type="protein sequence ID" value="TCS86880.1"/>
    <property type="molecule type" value="Genomic_DNA"/>
</dbReference>
<reference evidence="2 3" key="1">
    <citation type="submission" date="2019-03" db="EMBL/GenBank/DDBJ databases">
        <title>Genomic Encyclopedia of Type Strains, Phase IV (KMG-IV): sequencing the most valuable type-strain genomes for metagenomic binning, comparative biology and taxonomic classification.</title>
        <authorList>
            <person name="Goeker M."/>
        </authorList>
    </citation>
    <scope>NUCLEOTIDE SEQUENCE [LARGE SCALE GENOMIC DNA]</scope>
    <source>
        <strain evidence="2 3">DSM 21100</strain>
    </source>
</reference>
<keyword evidence="1" id="KW-0812">Transmembrane</keyword>
<keyword evidence="1" id="KW-1133">Transmembrane helix</keyword>
<name>A0A4R3KQT8_9SPHI</name>
<gene>
    <name evidence="2" type="ORF">EDD80_106191</name>
</gene>
<dbReference type="Proteomes" id="UP000295807">
    <property type="component" value="Unassembled WGS sequence"/>
</dbReference>